<dbReference type="OrthoDB" id="2505547at2759"/>
<organism evidence="1 2">
    <name type="scientific">Austropuccinia psidii MF-1</name>
    <dbReference type="NCBI Taxonomy" id="1389203"/>
    <lineage>
        <taxon>Eukaryota</taxon>
        <taxon>Fungi</taxon>
        <taxon>Dikarya</taxon>
        <taxon>Basidiomycota</taxon>
        <taxon>Pucciniomycotina</taxon>
        <taxon>Pucciniomycetes</taxon>
        <taxon>Pucciniales</taxon>
        <taxon>Sphaerophragmiaceae</taxon>
        <taxon>Austropuccinia</taxon>
    </lineage>
</organism>
<keyword evidence="2" id="KW-1185">Reference proteome</keyword>
<evidence type="ECO:0000313" key="2">
    <source>
        <dbReference type="Proteomes" id="UP000765509"/>
    </source>
</evidence>
<evidence type="ECO:0008006" key="3">
    <source>
        <dbReference type="Google" id="ProtNLM"/>
    </source>
</evidence>
<dbReference type="Proteomes" id="UP000765509">
    <property type="component" value="Unassembled WGS sequence"/>
</dbReference>
<dbReference type="EMBL" id="AVOT02024662">
    <property type="protein sequence ID" value="MBW0515496.1"/>
    <property type="molecule type" value="Genomic_DNA"/>
</dbReference>
<comment type="caution">
    <text evidence="1">The sequence shown here is derived from an EMBL/GenBank/DDBJ whole genome shotgun (WGS) entry which is preliminary data.</text>
</comment>
<protein>
    <recommendedName>
        <fullName evidence="3">CCHC-type domain-containing protein</fullName>
    </recommendedName>
</protein>
<name>A0A9Q3EAX3_9BASI</name>
<accession>A0A9Q3EAX3</accession>
<gene>
    <name evidence="1" type="ORF">O181_055211</name>
</gene>
<dbReference type="AlphaFoldDB" id="A0A9Q3EAX3"/>
<proteinExistence type="predicted"/>
<sequence length="345" mass="38414">MQEPYGTHNRISPLLNDGSSYRKWLSCVNCMLCIAFSSEESVSDSPSLLNNRSAVENQAISHFINLTIPHDFVLCVGIIPSRTTAKQFFEAIKTQLCPGNQFQKLKVVRNMVNLLVENGSGMPKTNTQLILSLCQTFVLLEQLKVEAYKLEGLIAQAACHASPTLNQVAFDQLVMAAILAKNEDKPSSTFVGQVILNASSKAEDFARNSSSFVYFCGPPEHLVDKFGAACFHCRQTGQWRADCPQTKGVANPNPRLRSPSLFPHARARTPEPQFPLTSNSRFHREWVSQLQFVERHAADKVLTDSGASIHLSGSSRFTSNLCLNNPFKKNCRFQLFHYCHTDGDT</sequence>
<evidence type="ECO:0000313" key="1">
    <source>
        <dbReference type="EMBL" id="MBW0515496.1"/>
    </source>
</evidence>
<reference evidence="1" key="1">
    <citation type="submission" date="2021-03" db="EMBL/GenBank/DDBJ databases">
        <title>Draft genome sequence of rust myrtle Austropuccinia psidii MF-1, a brazilian biotype.</title>
        <authorList>
            <person name="Quecine M.C."/>
            <person name="Pachon D.M.R."/>
            <person name="Bonatelli M.L."/>
            <person name="Correr F.H."/>
            <person name="Franceschini L.M."/>
            <person name="Leite T.F."/>
            <person name="Margarido G.R.A."/>
            <person name="Almeida C.A."/>
            <person name="Ferrarezi J.A."/>
            <person name="Labate C.A."/>
        </authorList>
    </citation>
    <scope>NUCLEOTIDE SEQUENCE</scope>
    <source>
        <strain evidence="1">MF-1</strain>
    </source>
</reference>